<evidence type="ECO:0000313" key="1">
    <source>
        <dbReference type="EMBL" id="SVE57934.1"/>
    </source>
</evidence>
<protein>
    <recommendedName>
        <fullName evidence="2">3-oxoacyl-ACP reductase</fullName>
    </recommendedName>
</protein>
<sequence length="50" mass="5486">MQANGETMAEPTFNVDHVGETVLYISNLPLDANIQFVTIMATQMPYVGRG</sequence>
<proteinExistence type="predicted"/>
<evidence type="ECO:0008006" key="2">
    <source>
        <dbReference type="Google" id="ProtNLM"/>
    </source>
</evidence>
<name>A0A383EMW5_9ZZZZ</name>
<reference evidence="1" key="1">
    <citation type="submission" date="2018-05" db="EMBL/GenBank/DDBJ databases">
        <authorList>
            <person name="Lanie J.A."/>
            <person name="Ng W.-L."/>
            <person name="Kazmierczak K.M."/>
            <person name="Andrzejewski T.M."/>
            <person name="Davidsen T.M."/>
            <person name="Wayne K.J."/>
            <person name="Tettelin H."/>
            <person name="Glass J.I."/>
            <person name="Rusch D."/>
            <person name="Podicherti R."/>
            <person name="Tsui H.-C.T."/>
            <person name="Winkler M.E."/>
        </authorList>
    </citation>
    <scope>NUCLEOTIDE SEQUENCE</scope>
</reference>
<dbReference type="EMBL" id="UINC01227162">
    <property type="protein sequence ID" value="SVE57934.1"/>
    <property type="molecule type" value="Genomic_DNA"/>
</dbReference>
<organism evidence="1">
    <name type="scientific">marine metagenome</name>
    <dbReference type="NCBI Taxonomy" id="408172"/>
    <lineage>
        <taxon>unclassified sequences</taxon>
        <taxon>metagenomes</taxon>
        <taxon>ecological metagenomes</taxon>
    </lineage>
</organism>
<dbReference type="AlphaFoldDB" id="A0A383EMW5"/>
<gene>
    <name evidence="1" type="ORF">METZ01_LOCUS510788</name>
</gene>
<accession>A0A383EMW5</accession>